<name>A0A6M1RER2_9BACT</name>
<dbReference type="Pfam" id="PF04325">
    <property type="entry name" value="DUF465"/>
    <property type="match status" value="1"/>
</dbReference>
<organism evidence="1 2">
    <name type="scientific">Limisphaera ngatamarikiensis</name>
    <dbReference type="NCBI Taxonomy" id="1324935"/>
    <lineage>
        <taxon>Bacteria</taxon>
        <taxon>Pseudomonadati</taxon>
        <taxon>Verrucomicrobiota</taxon>
        <taxon>Verrucomicrobiia</taxon>
        <taxon>Limisphaerales</taxon>
        <taxon>Limisphaeraceae</taxon>
        <taxon>Limisphaera</taxon>
    </lineage>
</organism>
<dbReference type="RefSeq" id="WP_165105394.1">
    <property type="nucleotide sequence ID" value="NZ_JAAKYA010000010.1"/>
</dbReference>
<evidence type="ECO:0000313" key="2">
    <source>
        <dbReference type="Proteomes" id="UP000477311"/>
    </source>
</evidence>
<proteinExistence type="predicted"/>
<evidence type="ECO:0000313" key="1">
    <source>
        <dbReference type="EMBL" id="NGO38086.1"/>
    </source>
</evidence>
<reference evidence="1 2" key="1">
    <citation type="submission" date="2020-02" db="EMBL/GenBank/DDBJ databases">
        <title>Draft genome sequence of Limisphaera ngatamarikiensis NGM72.4T, a thermophilic Verrucomicrobia grouped in subdivision 3.</title>
        <authorList>
            <person name="Carere C.R."/>
            <person name="Steen J."/>
            <person name="Hugenholtz P."/>
            <person name="Stott M.B."/>
        </authorList>
    </citation>
    <scope>NUCLEOTIDE SEQUENCE [LARGE SCALE GENOMIC DNA]</scope>
    <source>
        <strain evidence="1 2">NGM72.4</strain>
    </source>
</reference>
<dbReference type="AlphaFoldDB" id="A0A6M1RER2"/>
<dbReference type="InterPro" id="IPR007420">
    <property type="entry name" value="DUF465"/>
</dbReference>
<protein>
    <submittedName>
        <fullName evidence="1">YdcH family protein</fullName>
    </submittedName>
</protein>
<comment type="caution">
    <text evidence="1">The sequence shown here is derived from an EMBL/GenBank/DDBJ whole genome shotgun (WGS) entry which is preliminary data.</text>
</comment>
<sequence length="101" mass="12233">MDLHHPILKEFPEYRDTIRYLKGCDEHFRKMYDEYHRLDDAVYRIEEEIDFATDQELEELKMRRAKLKDHIYHMLRRARHVWPASCSPNPNLNPNPPAPAS</sequence>
<dbReference type="InterPro" id="IPR038444">
    <property type="entry name" value="DUF465_sf"/>
</dbReference>
<dbReference type="Gene3D" id="6.10.280.50">
    <property type="match status" value="1"/>
</dbReference>
<keyword evidence="2" id="KW-1185">Reference proteome</keyword>
<dbReference type="Proteomes" id="UP000477311">
    <property type="component" value="Unassembled WGS sequence"/>
</dbReference>
<gene>
    <name evidence="1" type="ORF">G4L39_01565</name>
</gene>
<dbReference type="EMBL" id="JAAKYA010000010">
    <property type="protein sequence ID" value="NGO38086.1"/>
    <property type="molecule type" value="Genomic_DNA"/>
</dbReference>
<accession>A0A6M1RER2</accession>